<evidence type="ECO:0000256" key="2">
    <source>
        <dbReference type="ARBA" id="ARBA00022679"/>
    </source>
</evidence>
<keyword evidence="4 7" id="KW-0418">Kinase</keyword>
<keyword evidence="1" id="KW-0723">Serine/threonine-protein kinase</keyword>
<dbReference type="InterPro" id="IPR000719">
    <property type="entry name" value="Prot_kinase_dom"/>
</dbReference>
<accession>K1Q7E8</accession>
<feature type="region of interest" description="Disordered" evidence="6">
    <location>
        <begin position="551"/>
        <end position="588"/>
    </location>
</feature>
<feature type="compositionally biased region" description="Polar residues" evidence="6">
    <location>
        <begin position="923"/>
        <end position="935"/>
    </location>
</feature>
<feature type="compositionally biased region" description="Polar residues" evidence="6">
    <location>
        <begin position="630"/>
        <end position="655"/>
    </location>
</feature>
<feature type="compositionally biased region" description="Polar residues" evidence="6">
    <location>
        <begin position="664"/>
        <end position="683"/>
    </location>
</feature>
<evidence type="ECO:0000256" key="3">
    <source>
        <dbReference type="ARBA" id="ARBA00022741"/>
    </source>
</evidence>
<dbReference type="GO" id="GO:0004674">
    <property type="term" value="F:protein serine/threonine kinase activity"/>
    <property type="evidence" value="ECO:0007669"/>
    <property type="project" value="UniProtKB-KW"/>
</dbReference>
<feature type="compositionally biased region" description="Basic and acidic residues" evidence="6">
    <location>
        <begin position="499"/>
        <end position="514"/>
    </location>
</feature>
<evidence type="ECO:0000256" key="5">
    <source>
        <dbReference type="ARBA" id="ARBA00022840"/>
    </source>
</evidence>
<feature type="region of interest" description="Disordered" evidence="6">
    <location>
        <begin position="893"/>
        <end position="1079"/>
    </location>
</feature>
<dbReference type="PROSITE" id="PS50011">
    <property type="entry name" value="PROTEIN_KINASE_DOM"/>
    <property type="match status" value="1"/>
</dbReference>
<dbReference type="AlphaFoldDB" id="K1Q7E8"/>
<dbReference type="InterPro" id="IPR050494">
    <property type="entry name" value="Ser_Thr_dual-spec_kinase"/>
</dbReference>
<dbReference type="PROSITE" id="PS00108">
    <property type="entry name" value="PROTEIN_KINASE_ST"/>
    <property type="match status" value="1"/>
</dbReference>
<feature type="compositionally biased region" description="Basic and acidic residues" evidence="6">
    <location>
        <begin position="893"/>
        <end position="902"/>
    </location>
</feature>
<sequence>MVFDFGRSTSAGSFPWQELTVSSRGLHGTKCNGYLMGEIIVDQTGFRTLDLLPHDKLVHLDPPQVHFSAYVTGGLKKLFTKIKSNDASVLPLYEYGRFTDINGHFVPEKNSLLASRYRVLGKVSARTHGQSSVQIFAKDEFNWDSLVVIKVLHKTWGHLAYQEIHFLWSLNVADPHKASRVVQLLNIFELDDHFCLVFEPLVPAPLTRVFQGFNRDQLIPNIKKVTLRVLTTLGFLQQQNIIHADLKPENILLKSESDVGSVTVIDFGNAIHNRFKEVALYFKDFELQTLLYRAPEVLFGLPFGTEIDLWSLGCILAELYSGMPLFPGTSKIPVIKEMTRLLGPFPRGVFQKGKFYDDLKGYTDACEQKNASEVLFKKLGCRDYLFRDFLSGLLRYDPADRLTPLQAAQHPFLASELPVAFLMPSEQNQIVTKPSSSKEPPVNSTPLEIDQLKPDLLQKVKLIKPLQKDTVKIEENLGDFQRPIKCVKESPGMSRRYHSMSDVKDHKSNSDSKIQRQVKISPFHVSNVRKISSLFSPKQTGTGLEQFDNLMTSTENPRQRNSKSLVKVREDGNASGQRDNNRDRISNDERHLQSLMREIHEVQEMVEDSMDQGSVDSADSFEMKRRRFSDSQFSTVTQDRNNPRSWGLNSETGRTSSKKEDTDFSPQSPRNFRFSSDVTSSSKLNKNSWPFLHEAQPNRVGSRHIKSCDERIKSGDDNHKELQSYSVFGSKVRPFIQASQSASGSNRKESTPISYTCSNSILPHNIKFTSEHSEQPFRRNLPEHVMCPKTQEKSQNAQSFLQSKQGKKNRLIISSPKNETGHLQSQKEKEVQCDKFSDNMLQGDSNLDEGLRLFKRKIRSNDEEDSSPIPGSGLKKRGWSDFYKVKQPVEVCRPRVQDRRDQSTSSSLHSIMNTEENERMGSLASSEGRLQQNSKKAVPRKRLMFTNALNMKKRRKKDVATSGAKRKQSKSADQIEELDRSKDPFRFPNKRTLSNEHSRLLNAGDDGASHSSNDSSWDSHHQGLEEDSRAGTREGQNSLQNNLRKSQADKFNKRQRFSLDFSPVEQRDSQKRYDWTFDQ</sequence>
<reference evidence="7" key="1">
    <citation type="journal article" date="2012" name="Nature">
        <title>The oyster genome reveals stress adaptation and complexity of shell formation.</title>
        <authorList>
            <person name="Zhang G."/>
            <person name="Fang X."/>
            <person name="Guo X."/>
            <person name="Li L."/>
            <person name="Luo R."/>
            <person name="Xu F."/>
            <person name="Yang P."/>
            <person name="Zhang L."/>
            <person name="Wang X."/>
            <person name="Qi H."/>
            <person name="Xiong Z."/>
            <person name="Que H."/>
            <person name="Xie Y."/>
            <person name="Holland P.W."/>
            <person name="Paps J."/>
            <person name="Zhu Y."/>
            <person name="Wu F."/>
            <person name="Chen Y."/>
            <person name="Wang J."/>
            <person name="Peng C."/>
            <person name="Meng J."/>
            <person name="Yang L."/>
            <person name="Liu J."/>
            <person name="Wen B."/>
            <person name="Zhang N."/>
            <person name="Huang Z."/>
            <person name="Zhu Q."/>
            <person name="Feng Y."/>
            <person name="Mount A."/>
            <person name="Hedgecock D."/>
            <person name="Xu Z."/>
            <person name="Liu Y."/>
            <person name="Domazet-Loso T."/>
            <person name="Du Y."/>
            <person name="Sun X."/>
            <person name="Zhang S."/>
            <person name="Liu B."/>
            <person name="Cheng P."/>
            <person name="Jiang X."/>
            <person name="Li J."/>
            <person name="Fan D."/>
            <person name="Wang W."/>
            <person name="Fu W."/>
            <person name="Wang T."/>
            <person name="Wang B."/>
            <person name="Zhang J."/>
            <person name="Peng Z."/>
            <person name="Li Y."/>
            <person name="Li N."/>
            <person name="Wang J."/>
            <person name="Chen M."/>
            <person name="He Y."/>
            <person name="Tan F."/>
            <person name="Song X."/>
            <person name="Zheng Q."/>
            <person name="Huang R."/>
            <person name="Yang H."/>
            <person name="Du X."/>
            <person name="Chen L."/>
            <person name="Yang M."/>
            <person name="Gaffney P.M."/>
            <person name="Wang S."/>
            <person name="Luo L."/>
            <person name="She Z."/>
            <person name="Ming Y."/>
            <person name="Huang W."/>
            <person name="Zhang S."/>
            <person name="Huang B."/>
            <person name="Zhang Y."/>
            <person name="Qu T."/>
            <person name="Ni P."/>
            <person name="Miao G."/>
            <person name="Wang J."/>
            <person name="Wang Q."/>
            <person name="Steinberg C.E."/>
            <person name="Wang H."/>
            <person name="Li N."/>
            <person name="Qian L."/>
            <person name="Zhang G."/>
            <person name="Li Y."/>
            <person name="Yang H."/>
            <person name="Liu X."/>
            <person name="Wang J."/>
            <person name="Yin Y."/>
            <person name="Wang J."/>
        </authorList>
    </citation>
    <scope>NUCLEOTIDE SEQUENCE [LARGE SCALE GENOMIC DNA]</scope>
    <source>
        <strain evidence="7">05x7-T-G4-1.051#20</strain>
    </source>
</reference>
<protein>
    <submittedName>
        <fullName evidence="7">Dual specificity tyrosine-phosphorylation-regulated kinase 3</fullName>
    </submittedName>
</protein>
<feature type="compositionally biased region" description="Basic and acidic residues" evidence="6">
    <location>
        <begin position="1017"/>
        <end position="1032"/>
    </location>
</feature>
<feature type="compositionally biased region" description="Polar residues" evidence="6">
    <location>
        <begin position="903"/>
        <end position="914"/>
    </location>
</feature>
<dbReference type="SUPFAM" id="SSF56112">
    <property type="entry name" value="Protein kinase-like (PK-like)"/>
    <property type="match status" value="1"/>
</dbReference>
<evidence type="ECO:0000256" key="4">
    <source>
        <dbReference type="ARBA" id="ARBA00022777"/>
    </source>
</evidence>
<dbReference type="PANTHER" id="PTHR24058:SF130">
    <property type="entry name" value="SERINE_THREONINE PROTEIN KINASES-RELATED"/>
    <property type="match status" value="1"/>
</dbReference>
<feature type="compositionally biased region" description="Polar residues" evidence="6">
    <location>
        <begin position="1034"/>
        <end position="1045"/>
    </location>
</feature>
<keyword evidence="3" id="KW-0547">Nucleotide-binding</keyword>
<dbReference type="SMART" id="SM00220">
    <property type="entry name" value="S_TKc"/>
    <property type="match status" value="1"/>
</dbReference>
<feature type="region of interest" description="Disordered" evidence="6">
    <location>
        <begin position="629"/>
        <end position="683"/>
    </location>
</feature>
<dbReference type="InterPro" id="IPR011009">
    <property type="entry name" value="Kinase-like_dom_sf"/>
</dbReference>
<dbReference type="EMBL" id="JH817210">
    <property type="protein sequence ID" value="EKC29848.1"/>
    <property type="molecule type" value="Genomic_DNA"/>
</dbReference>
<evidence type="ECO:0000256" key="6">
    <source>
        <dbReference type="SAM" id="MobiDB-lite"/>
    </source>
</evidence>
<keyword evidence="5" id="KW-0067">ATP-binding</keyword>
<dbReference type="InterPro" id="IPR008271">
    <property type="entry name" value="Ser/Thr_kinase_AS"/>
</dbReference>
<feature type="region of interest" description="Disordered" evidence="6">
    <location>
        <begin position="489"/>
        <end position="514"/>
    </location>
</feature>
<dbReference type="PANTHER" id="PTHR24058">
    <property type="entry name" value="DUAL SPECIFICITY PROTEIN KINASE"/>
    <property type="match status" value="1"/>
</dbReference>
<name>K1Q7E8_MAGGI</name>
<feature type="compositionally biased region" description="Basic and acidic residues" evidence="6">
    <location>
        <begin position="1065"/>
        <end position="1079"/>
    </location>
</feature>
<dbReference type="GO" id="GO:0005524">
    <property type="term" value="F:ATP binding"/>
    <property type="evidence" value="ECO:0007669"/>
    <property type="project" value="UniProtKB-KW"/>
</dbReference>
<dbReference type="Gene3D" id="3.30.200.20">
    <property type="entry name" value="Phosphorylase Kinase, domain 1"/>
    <property type="match status" value="1"/>
</dbReference>
<feature type="compositionally biased region" description="Low complexity" evidence="6">
    <location>
        <begin position="1005"/>
        <end position="1016"/>
    </location>
</feature>
<keyword evidence="2" id="KW-0808">Transferase</keyword>
<proteinExistence type="predicted"/>
<dbReference type="Pfam" id="PF00069">
    <property type="entry name" value="Pkinase"/>
    <property type="match status" value="1"/>
</dbReference>
<feature type="compositionally biased region" description="Basic and acidic residues" evidence="6">
    <location>
        <begin position="579"/>
        <end position="588"/>
    </location>
</feature>
<dbReference type="HOGENOM" id="CLU_286412_0_0_1"/>
<evidence type="ECO:0000313" key="7">
    <source>
        <dbReference type="EMBL" id="EKC29848.1"/>
    </source>
</evidence>
<dbReference type="Gene3D" id="1.10.510.10">
    <property type="entry name" value="Transferase(Phosphotransferase) domain 1"/>
    <property type="match status" value="1"/>
</dbReference>
<dbReference type="InParanoid" id="K1Q7E8"/>
<gene>
    <name evidence="7" type="ORF">CGI_10026182</name>
</gene>
<evidence type="ECO:0000256" key="1">
    <source>
        <dbReference type="ARBA" id="ARBA00022527"/>
    </source>
</evidence>
<organism evidence="7">
    <name type="scientific">Magallana gigas</name>
    <name type="common">Pacific oyster</name>
    <name type="synonym">Crassostrea gigas</name>
    <dbReference type="NCBI Taxonomy" id="29159"/>
    <lineage>
        <taxon>Eukaryota</taxon>
        <taxon>Metazoa</taxon>
        <taxon>Spiralia</taxon>
        <taxon>Lophotrochozoa</taxon>
        <taxon>Mollusca</taxon>
        <taxon>Bivalvia</taxon>
        <taxon>Autobranchia</taxon>
        <taxon>Pteriomorphia</taxon>
        <taxon>Ostreida</taxon>
        <taxon>Ostreoidea</taxon>
        <taxon>Ostreidae</taxon>
        <taxon>Magallana</taxon>
    </lineage>
</organism>